<keyword evidence="1" id="KW-1133">Transmembrane helix</keyword>
<gene>
    <name evidence="2" type="ORF">UFOPK2761_00583</name>
</gene>
<name>A0A6J6SBB8_9ZZZZ</name>
<dbReference type="EMBL" id="CAEZYQ010000003">
    <property type="protein sequence ID" value="CAB4732042.1"/>
    <property type="molecule type" value="Genomic_DNA"/>
</dbReference>
<sequence>MNVRTKAIVAIVVGFFVIGLTIMLIVGLVSGDEVDREENPVIGGLAAGPAAPALS</sequence>
<proteinExistence type="predicted"/>
<accession>A0A6J6SBB8</accession>
<feature type="transmembrane region" description="Helical" evidence="1">
    <location>
        <begin position="7"/>
        <end position="29"/>
    </location>
</feature>
<dbReference type="AlphaFoldDB" id="A0A6J6SBB8"/>
<organism evidence="2">
    <name type="scientific">freshwater metagenome</name>
    <dbReference type="NCBI Taxonomy" id="449393"/>
    <lineage>
        <taxon>unclassified sequences</taxon>
        <taxon>metagenomes</taxon>
        <taxon>ecological metagenomes</taxon>
    </lineage>
</organism>
<keyword evidence="1" id="KW-0812">Transmembrane</keyword>
<keyword evidence="1" id="KW-0472">Membrane</keyword>
<evidence type="ECO:0000256" key="1">
    <source>
        <dbReference type="SAM" id="Phobius"/>
    </source>
</evidence>
<reference evidence="2" key="1">
    <citation type="submission" date="2020-05" db="EMBL/GenBank/DDBJ databases">
        <authorList>
            <person name="Chiriac C."/>
            <person name="Salcher M."/>
            <person name="Ghai R."/>
            <person name="Kavagutti S V."/>
        </authorList>
    </citation>
    <scope>NUCLEOTIDE SEQUENCE</scope>
</reference>
<evidence type="ECO:0000313" key="2">
    <source>
        <dbReference type="EMBL" id="CAB4732042.1"/>
    </source>
</evidence>
<protein>
    <submittedName>
        <fullName evidence="2">Unannotated protein</fullName>
    </submittedName>
</protein>